<dbReference type="EMBL" id="ACBZ01000152">
    <property type="protein sequence ID" value="EEG48344.1"/>
    <property type="molecule type" value="Genomic_DNA"/>
</dbReference>
<evidence type="ECO:0000313" key="1">
    <source>
        <dbReference type="EMBL" id="EEG48344.1"/>
    </source>
</evidence>
<protein>
    <submittedName>
        <fullName evidence="1">Uncharacterized protein</fullName>
    </submittedName>
</protein>
<comment type="caution">
    <text evidence="1">The sequence shown here is derived from an EMBL/GenBank/DDBJ whole genome shotgun (WGS) entry which is preliminary data.</text>
</comment>
<sequence length="50" mass="5902">MINYEEELKKFKPVQDVTDAEGAIYNRELTDVMDLMKEILKETNPGTRRK</sequence>
<dbReference type="AlphaFoldDB" id="C0CPE7"/>
<proteinExistence type="predicted"/>
<dbReference type="Proteomes" id="UP000003100">
    <property type="component" value="Unassembled WGS sequence"/>
</dbReference>
<organism evidence="1 2">
    <name type="scientific">Blautia hydrogenotrophica (strain DSM 10507 / JCM 14656 / S5a33)</name>
    <name type="common">Ruminococcus hydrogenotrophicus</name>
    <dbReference type="NCBI Taxonomy" id="476272"/>
    <lineage>
        <taxon>Bacteria</taxon>
        <taxon>Bacillati</taxon>
        <taxon>Bacillota</taxon>
        <taxon>Clostridia</taxon>
        <taxon>Lachnospirales</taxon>
        <taxon>Lachnospiraceae</taxon>
        <taxon>Blautia</taxon>
    </lineage>
</organism>
<gene>
    <name evidence="1" type="ORF">RUMHYD_02748</name>
</gene>
<reference evidence="1 2" key="2">
    <citation type="submission" date="2009-02" db="EMBL/GenBank/DDBJ databases">
        <title>Draft genome sequence of Blautia hydrogenotrophica DSM 10507 (Ruminococcus hydrogenotrophicus DSM 10507).</title>
        <authorList>
            <person name="Sudarsanam P."/>
            <person name="Ley R."/>
            <person name="Guruge J."/>
            <person name="Turnbaugh P.J."/>
            <person name="Mahowald M."/>
            <person name="Liep D."/>
            <person name="Gordon J."/>
        </authorList>
    </citation>
    <scope>NUCLEOTIDE SEQUENCE [LARGE SCALE GENOMIC DNA]</scope>
    <source>
        <strain evidence="2">DSM 10507 / JCM 14656 / S5a33</strain>
    </source>
</reference>
<accession>C0CPE7</accession>
<dbReference type="HOGENOM" id="CLU_208372_0_0_9"/>
<dbReference type="RefSeq" id="WP_005950359.1">
    <property type="nucleotide sequence ID" value="NZ_CP136423.1"/>
</dbReference>
<name>C0CPE7_BLAHS</name>
<dbReference type="PATRIC" id="fig|476272.21.peg.878"/>
<reference evidence="1 2" key="1">
    <citation type="submission" date="2009-01" db="EMBL/GenBank/DDBJ databases">
        <authorList>
            <person name="Fulton L."/>
            <person name="Clifton S."/>
            <person name="Fulton B."/>
            <person name="Xu J."/>
            <person name="Minx P."/>
            <person name="Pepin K.H."/>
            <person name="Johnson M."/>
            <person name="Bhonagiri V."/>
            <person name="Nash W.E."/>
            <person name="Mardis E.R."/>
            <person name="Wilson R.K."/>
        </authorList>
    </citation>
    <scope>NUCLEOTIDE SEQUENCE [LARGE SCALE GENOMIC DNA]</scope>
    <source>
        <strain evidence="2">DSM 10507 / JCM 14656 / S5a33</strain>
    </source>
</reference>
<keyword evidence="2" id="KW-1185">Reference proteome</keyword>
<dbReference type="eggNOG" id="ENOG5033A54">
    <property type="taxonomic scope" value="Bacteria"/>
</dbReference>
<dbReference type="GeneID" id="86822684"/>
<evidence type="ECO:0000313" key="2">
    <source>
        <dbReference type="Proteomes" id="UP000003100"/>
    </source>
</evidence>